<dbReference type="SUPFAM" id="SSF54909">
    <property type="entry name" value="Dimeric alpha+beta barrel"/>
    <property type="match status" value="2"/>
</dbReference>
<sequence>MIKLVYVVDRGADVSEAEFYDYWLNKHGPLVRSHAKAIRAKKYVQSHLIDTPANEALRSARGMLPPVAGITEVWWDSLEDFQAAYATAEGRAASAVLAADENKFINIKRSQVFLTQEHTIFDYTDKKPLGDQSIKCTYLLTKRDDLTLAACHETWLKDHGPFVRGFADVSNLAKYIQSHTVAPEINASIVEDRGFAAALDGITEVWIADPSASHDSDEARKASEALVEDERRARGLASARPTIAWVPEPEPGLLVVLQDEQEEPESMIKQAIDR</sequence>
<evidence type="ECO:0000313" key="4">
    <source>
        <dbReference type="Proteomes" id="UP000288859"/>
    </source>
</evidence>
<dbReference type="OrthoDB" id="3183782at2759"/>
<gene>
    <name evidence="3" type="ORF">B0A52_07643</name>
</gene>
<proteinExistence type="inferred from homology"/>
<dbReference type="InterPro" id="IPR011008">
    <property type="entry name" value="Dimeric_a/b-barrel"/>
</dbReference>
<dbReference type="Pfam" id="PF07110">
    <property type="entry name" value="EthD"/>
    <property type="match status" value="2"/>
</dbReference>
<feature type="domain" description="EthD" evidence="2">
    <location>
        <begin position="144"/>
        <end position="231"/>
    </location>
</feature>
<accession>A0A438MYD2</accession>
<organism evidence="3 4">
    <name type="scientific">Exophiala mesophila</name>
    <name type="common">Black yeast-like fungus</name>
    <dbReference type="NCBI Taxonomy" id="212818"/>
    <lineage>
        <taxon>Eukaryota</taxon>
        <taxon>Fungi</taxon>
        <taxon>Dikarya</taxon>
        <taxon>Ascomycota</taxon>
        <taxon>Pezizomycotina</taxon>
        <taxon>Eurotiomycetes</taxon>
        <taxon>Chaetothyriomycetidae</taxon>
        <taxon>Chaetothyriales</taxon>
        <taxon>Herpotrichiellaceae</taxon>
        <taxon>Exophiala</taxon>
    </lineage>
</organism>
<protein>
    <recommendedName>
        <fullName evidence="2">EthD domain-containing protein</fullName>
    </recommendedName>
</protein>
<comment type="similarity">
    <text evidence="1">Belongs to the tpcK family.</text>
</comment>
<evidence type="ECO:0000256" key="1">
    <source>
        <dbReference type="ARBA" id="ARBA00005986"/>
    </source>
</evidence>
<dbReference type="Gene3D" id="3.30.70.100">
    <property type="match status" value="2"/>
</dbReference>
<dbReference type="GO" id="GO:0016491">
    <property type="term" value="F:oxidoreductase activity"/>
    <property type="evidence" value="ECO:0007669"/>
    <property type="project" value="InterPro"/>
</dbReference>
<dbReference type="InterPro" id="IPR009799">
    <property type="entry name" value="EthD_dom"/>
</dbReference>
<evidence type="ECO:0000313" key="3">
    <source>
        <dbReference type="EMBL" id="RVX68757.1"/>
    </source>
</evidence>
<dbReference type="AlphaFoldDB" id="A0A438MYD2"/>
<dbReference type="NCBIfam" id="TIGR02118">
    <property type="entry name" value="EthD family reductase"/>
    <property type="match status" value="1"/>
</dbReference>
<dbReference type="Proteomes" id="UP000288859">
    <property type="component" value="Unassembled WGS sequence"/>
</dbReference>
<evidence type="ECO:0000259" key="2">
    <source>
        <dbReference type="Pfam" id="PF07110"/>
    </source>
</evidence>
<dbReference type="EMBL" id="NAJM01000035">
    <property type="protein sequence ID" value="RVX68757.1"/>
    <property type="molecule type" value="Genomic_DNA"/>
</dbReference>
<comment type="caution">
    <text evidence="3">The sequence shown here is derived from an EMBL/GenBank/DDBJ whole genome shotgun (WGS) entry which is preliminary data.</text>
</comment>
<feature type="domain" description="EthD" evidence="2">
    <location>
        <begin position="13"/>
        <end position="106"/>
    </location>
</feature>
<name>A0A438MYD2_EXOME</name>
<reference evidence="3 4" key="1">
    <citation type="submission" date="2017-03" db="EMBL/GenBank/DDBJ databases">
        <title>Genomes of endolithic fungi from Antarctica.</title>
        <authorList>
            <person name="Coleine C."/>
            <person name="Masonjones S."/>
            <person name="Stajich J.E."/>
        </authorList>
    </citation>
    <scope>NUCLEOTIDE SEQUENCE [LARGE SCALE GENOMIC DNA]</scope>
    <source>
        <strain evidence="3 4">CCFEE 6314</strain>
    </source>
</reference>